<name>A0AAP2W7V2_9FIRM</name>
<gene>
    <name evidence="1" type="ORF">LQE92_02200</name>
</gene>
<proteinExistence type="predicted"/>
<dbReference type="RefSeq" id="WP_231061372.1">
    <property type="nucleotide sequence ID" value="NZ_JAJNOR010000001.1"/>
</dbReference>
<comment type="caution">
    <text evidence="1">The sequence shown here is derived from an EMBL/GenBank/DDBJ whole genome shotgun (WGS) entry which is preliminary data.</text>
</comment>
<dbReference type="AlphaFoldDB" id="A0AAP2W7V2"/>
<evidence type="ECO:0000313" key="2">
    <source>
        <dbReference type="Proteomes" id="UP001299265"/>
    </source>
</evidence>
<protein>
    <submittedName>
        <fullName evidence="1">Uncharacterized protein</fullName>
    </submittedName>
</protein>
<dbReference type="Proteomes" id="UP001299265">
    <property type="component" value="Unassembled WGS sequence"/>
</dbReference>
<accession>A0AAP2W7V2</accession>
<organism evidence="1 2">
    <name type="scientific">Lientehia hominis</name>
    <dbReference type="NCBI Taxonomy" id="2897778"/>
    <lineage>
        <taxon>Bacteria</taxon>
        <taxon>Bacillati</taxon>
        <taxon>Bacillota</taxon>
        <taxon>Clostridia</taxon>
        <taxon>Lachnospirales</taxon>
        <taxon>Lachnospiraceae</taxon>
        <taxon>Lientehia</taxon>
    </lineage>
</organism>
<keyword evidence="2" id="KW-1185">Reference proteome</keyword>
<sequence length="155" mass="16877">MSHTEHKSSIFLMELILALFFFSLASAVCMQLFAKSHLARTQTEELNHAIPLAESAAEGFQSVYGDLKALAPLFPESRLNEAADILSISYDENWNPLNTESSASPVYTLNVSLKKGGIPSSIPHASVQISKGSSSIYRLPVSVQIPRTVPAAIFR</sequence>
<dbReference type="EMBL" id="JAJNOR010000001">
    <property type="protein sequence ID" value="MCD2491440.1"/>
    <property type="molecule type" value="Genomic_DNA"/>
</dbReference>
<evidence type="ECO:0000313" key="1">
    <source>
        <dbReference type="EMBL" id="MCD2491440.1"/>
    </source>
</evidence>
<reference evidence="1 2" key="1">
    <citation type="submission" date="2021-11" db="EMBL/GenBank/DDBJ databases">
        <title>Lacrimispora sp. nov. NSJ-141 isolated from human feces.</title>
        <authorList>
            <person name="Abdugheni R."/>
        </authorList>
    </citation>
    <scope>NUCLEOTIDE SEQUENCE [LARGE SCALE GENOMIC DNA]</scope>
    <source>
        <strain evidence="1 2">NSJ-141</strain>
    </source>
</reference>